<dbReference type="Gene3D" id="3.20.20.80">
    <property type="entry name" value="Glycosidases"/>
    <property type="match status" value="1"/>
</dbReference>
<dbReference type="InterPro" id="IPR057739">
    <property type="entry name" value="Glyco_hydro_29_N"/>
</dbReference>
<dbReference type="Proteomes" id="UP000422221">
    <property type="component" value="Unassembled WGS sequence"/>
</dbReference>
<keyword evidence="5" id="KW-0378">Hydrolase</keyword>
<evidence type="ECO:0000256" key="3">
    <source>
        <dbReference type="ARBA" id="ARBA00012662"/>
    </source>
</evidence>
<accession>A0A7J4XK78</accession>
<organism evidence="8 9">
    <name type="scientific">Bacteroides salyersiae</name>
    <dbReference type="NCBI Taxonomy" id="291644"/>
    <lineage>
        <taxon>Bacteria</taxon>
        <taxon>Pseudomonadati</taxon>
        <taxon>Bacteroidota</taxon>
        <taxon>Bacteroidia</taxon>
        <taxon>Bacteroidales</taxon>
        <taxon>Bacteroidaceae</taxon>
        <taxon>Bacteroides</taxon>
    </lineage>
</organism>
<evidence type="ECO:0000313" key="8">
    <source>
        <dbReference type="EMBL" id="KAA3766730.1"/>
    </source>
</evidence>
<dbReference type="InterPro" id="IPR000933">
    <property type="entry name" value="Glyco_hydro_29"/>
</dbReference>
<dbReference type="InterPro" id="IPR016286">
    <property type="entry name" value="FUC_metazoa-typ"/>
</dbReference>
<dbReference type="PRINTS" id="PR00741">
    <property type="entry name" value="GLHYDRLASE29"/>
</dbReference>
<evidence type="ECO:0000256" key="1">
    <source>
        <dbReference type="ARBA" id="ARBA00004071"/>
    </source>
</evidence>
<keyword evidence="6" id="KW-0326">Glycosidase</keyword>
<dbReference type="GeneID" id="93117310"/>
<dbReference type="AlphaFoldDB" id="A0A7J4XK78"/>
<feature type="domain" description="Glycoside hydrolase family 29 N-terminal" evidence="7">
    <location>
        <begin position="49"/>
        <end position="388"/>
    </location>
</feature>
<gene>
    <name evidence="8" type="ORF">F3F73_07590</name>
</gene>
<keyword evidence="4" id="KW-0732">Signal</keyword>
<dbReference type="EMBL" id="VWMK01000006">
    <property type="protein sequence ID" value="KAA3766730.1"/>
    <property type="molecule type" value="Genomic_DNA"/>
</dbReference>
<dbReference type="GO" id="GO:0004560">
    <property type="term" value="F:alpha-L-fucosidase activity"/>
    <property type="evidence" value="ECO:0007669"/>
    <property type="project" value="InterPro"/>
</dbReference>
<dbReference type="PANTHER" id="PTHR10030:SF37">
    <property type="entry name" value="ALPHA-L-FUCOSIDASE-RELATED"/>
    <property type="match status" value="1"/>
</dbReference>
<comment type="function">
    <text evidence="1">Alpha-L-fucosidase is responsible for hydrolyzing the alpha-1,6-linked fucose joined to the reducing-end N-acetylglucosamine of the carbohydrate moieties of glycoproteins.</text>
</comment>
<dbReference type="SUPFAM" id="SSF51445">
    <property type="entry name" value="(Trans)glycosidases"/>
    <property type="match status" value="1"/>
</dbReference>
<dbReference type="GO" id="GO:0006004">
    <property type="term" value="P:fucose metabolic process"/>
    <property type="evidence" value="ECO:0007669"/>
    <property type="project" value="InterPro"/>
</dbReference>
<dbReference type="SMART" id="SM00812">
    <property type="entry name" value="Alpha_L_fucos"/>
    <property type="match status" value="1"/>
</dbReference>
<comment type="caution">
    <text evidence="8">The sequence shown here is derived from an EMBL/GenBank/DDBJ whole genome shotgun (WGS) entry which is preliminary data.</text>
</comment>
<evidence type="ECO:0000256" key="4">
    <source>
        <dbReference type="ARBA" id="ARBA00022729"/>
    </source>
</evidence>
<proteinExistence type="inferred from homology"/>
<evidence type="ECO:0000256" key="5">
    <source>
        <dbReference type="ARBA" id="ARBA00022801"/>
    </source>
</evidence>
<comment type="similarity">
    <text evidence="2">Belongs to the glycosyl hydrolase 29 family.</text>
</comment>
<dbReference type="EC" id="3.2.1.51" evidence="3"/>
<evidence type="ECO:0000313" key="9">
    <source>
        <dbReference type="Proteomes" id="UP000422221"/>
    </source>
</evidence>
<protein>
    <recommendedName>
        <fullName evidence="3">alpha-L-fucosidase</fullName>
        <ecNumber evidence="3">3.2.1.51</ecNumber>
    </recommendedName>
</protein>
<dbReference type="Pfam" id="PF01120">
    <property type="entry name" value="Alpha_L_fucos"/>
    <property type="match status" value="1"/>
</dbReference>
<evidence type="ECO:0000259" key="7">
    <source>
        <dbReference type="Pfam" id="PF01120"/>
    </source>
</evidence>
<sequence>MVNLKRQKHQNKILILLPTLWTIICCTDPLVERPFPPASSDIDSTTNALSKMDWWNDARYGMFIHYGIYSALAGEYIGKNTDGVFVHFQSLGNQNNHEVDSIKIGPGAGAEWILYEASIPRDSYRKYASKFTAEKFDPKAIVSLAQKAGMKYIILTAKHHEGFCLWNSDVTQWNISQSPAGSHWNNDLIAPLAKAARDAGLKFGIYFSHTRDWMHPGGIGAIPELGMKEYSYAENQEYMETYTYPMISELLNRYHPDIFWWDSVNPYEEFAIRCNSLITNSSSTIIQSDRLSTLPSYKGDFATPEQSMDEETEYDNMELCMTMNNSWGYNQFDTTWKRPEYVLWCLLRAEKLGGNLLLNIGPRADGTIPEKCQEILETVGDWIHTNAEGVYETRKSPFRFNLPYGPTTWRKISNIQHLYYHIFYWDGSGELWLPGIMNAPDEVELSFPANPQMAFQVEAVDGIGLHLTGLPRAKISDLCTMLNIKFKSEPNLKEGSREIDHTIHLDALGAQISEVVIDDFDTKPCINWYSGKRLNYQIRIINGGVYKINTLLAGFYPGEITFDFGKGITLTGNNQATPGGFSCFEWQYMGNVYLTPGEYNLSITNKQTDSWLKIREFKMELQ</sequence>
<dbReference type="RefSeq" id="WP_055294471.1">
    <property type="nucleotide sequence ID" value="NZ_CAXSTI010000006.1"/>
</dbReference>
<dbReference type="PANTHER" id="PTHR10030">
    <property type="entry name" value="ALPHA-L-FUCOSIDASE"/>
    <property type="match status" value="1"/>
</dbReference>
<dbReference type="GO" id="GO:0016139">
    <property type="term" value="P:glycoside catabolic process"/>
    <property type="evidence" value="ECO:0007669"/>
    <property type="project" value="TreeGrafter"/>
</dbReference>
<evidence type="ECO:0000256" key="2">
    <source>
        <dbReference type="ARBA" id="ARBA00007951"/>
    </source>
</evidence>
<reference evidence="8 9" key="1">
    <citation type="journal article" date="2019" name="Nat. Med.">
        <title>A library of human gut bacterial isolates paired with longitudinal multiomics data enables mechanistic microbiome research.</title>
        <authorList>
            <person name="Poyet M."/>
            <person name="Groussin M."/>
            <person name="Gibbons S.M."/>
            <person name="Avila-Pacheco J."/>
            <person name="Jiang X."/>
            <person name="Kearney S.M."/>
            <person name="Perrotta A.R."/>
            <person name="Berdy B."/>
            <person name="Zhao S."/>
            <person name="Lieberman T.D."/>
            <person name="Swanson P.K."/>
            <person name="Smith M."/>
            <person name="Roesemann S."/>
            <person name="Alexander J.E."/>
            <person name="Rich S.A."/>
            <person name="Livny J."/>
            <person name="Vlamakis H."/>
            <person name="Clish C."/>
            <person name="Bullock K."/>
            <person name="Deik A."/>
            <person name="Scott J."/>
            <person name="Pierce K.A."/>
            <person name="Xavier R.J."/>
            <person name="Alm E.J."/>
        </authorList>
    </citation>
    <scope>NUCLEOTIDE SEQUENCE [LARGE SCALE GENOMIC DNA]</scope>
    <source>
        <strain evidence="8 9">BIOML-A10</strain>
    </source>
</reference>
<evidence type="ECO:0000256" key="6">
    <source>
        <dbReference type="ARBA" id="ARBA00023295"/>
    </source>
</evidence>
<name>A0A7J4XK78_9BACE</name>
<dbReference type="GO" id="GO:0005764">
    <property type="term" value="C:lysosome"/>
    <property type="evidence" value="ECO:0007669"/>
    <property type="project" value="TreeGrafter"/>
</dbReference>
<dbReference type="InterPro" id="IPR017853">
    <property type="entry name" value="GH"/>
</dbReference>